<feature type="compositionally biased region" description="Basic and acidic residues" evidence="1">
    <location>
        <begin position="68"/>
        <end position="80"/>
    </location>
</feature>
<dbReference type="GeneID" id="87892565"/>
<accession>A0ABR0F5L3</accession>
<dbReference type="Proteomes" id="UP001322138">
    <property type="component" value="Unassembled WGS sequence"/>
</dbReference>
<reference evidence="2 3" key="1">
    <citation type="journal article" date="2023" name="bioRxiv">
        <title>High-quality genome assemblies of four members of thePodospora anserinaspecies complex.</title>
        <authorList>
            <person name="Ament-Velasquez S.L."/>
            <person name="Vogan A.A."/>
            <person name="Wallerman O."/>
            <person name="Hartmann F."/>
            <person name="Gautier V."/>
            <person name="Silar P."/>
            <person name="Giraud T."/>
            <person name="Johannesson H."/>
        </authorList>
    </citation>
    <scope>NUCLEOTIDE SEQUENCE [LARGE SCALE GENOMIC DNA]</scope>
    <source>
        <strain evidence="2 3">CBS 112042</strain>
    </source>
</reference>
<evidence type="ECO:0000313" key="3">
    <source>
        <dbReference type="Proteomes" id="UP001322138"/>
    </source>
</evidence>
<sequence>MGAFRSLQFINTFTDTPRRIGSLSQRLVAVFDLITLLPNLRSLVGRTWTLFPSFRAWLLTLNVPPRQRGKEENPRNDEQQPRLFGSS</sequence>
<organism evidence="2 3">
    <name type="scientific">Podospora bellae-mahoneyi</name>
    <dbReference type="NCBI Taxonomy" id="2093777"/>
    <lineage>
        <taxon>Eukaryota</taxon>
        <taxon>Fungi</taxon>
        <taxon>Dikarya</taxon>
        <taxon>Ascomycota</taxon>
        <taxon>Pezizomycotina</taxon>
        <taxon>Sordariomycetes</taxon>
        <taxon>Sordariomycetidae</taxon>
        <taxon>Sordariales</taxon>
        <taxon>Podosporaceae</taxon>
        <taxon>Podospora</taxon>
    </lineage>
</organism>
<dbReference type="EMBL" id="JAFFGZ010000009">
    <property type="protein sequence ID" value="KAK4639240.1"/>
    <property type="molecule type" value="Genomic_DNA"/>
</dbReference>
<gene>
    <name evidence="2" type="ORF">QC761_0106200</name>
</gene>
<evidence type="ECO:0000256" key="1">
    <source>
        <dbReference type="SAM" id="MobiDB-lite"/>
    </source>
</evidence>
<protein>
    <submittedName>
        <fullName evidence="2">Uncharacterized protein</fullName>
    </submittedName>
</protein>
<evidence type="ECO:0000313" key="2">
    <source>
        <dbReference type="EMBL" id="KAK4639240.1"/>
    </source>
</evidence>
<feature type="region of interest" description="Disordered" evidence="1">
    <location>
        <begin position="65"/>
        <end position="87"/>
    </location>
</feature>
<proteinExistence type="predicted"/>
<name>A0ABR0F5L3_9PEZI</name>
<keyword evidence="3" id="KW-1185">Reference proteome</keyword>
<comment type="caution">
    <text evidence="2">The sequence shown here is derived from an EMBL/GenBank/DDBJ whole genome shotgun (WGS) entry which is preliminary data.</text>
</comment>
<dbReference type="RefSeq" id="XP_062728216.1">
    <property type="nucleotide sequence ID" value="XM_062873172.1"/>
</dbReference>